<dbReference type="SUPFAM" id="SSF47729">
    <property type="entry name" value="IHF-like DNA-binding proteins"/>
    <property type="match status" value="1"/>
</dbReference>
<dbReference type="BioCyc" id="FSP457404-HMP:GTSQ-2006-MONOMER"/>
<sequence length="89" mass="10461">MNKRELAKVYKKRHSSNNLTVKKAVEEITEFLETVKEAIALDGEVRFPKRGAFEILIRKPRVVSNPVTREQMEIYPKKTVRFRASKKMK</sequence>
<evidence type="ECO:0000313" key="3">
    <source>
        <dbReference type="Proteomes" id="UP000003233"/>
    </source>
</evidence>
<proteinExistence type="inferred from homology"/>
<evidence type="ECO:0008006" key="4">
    <source>
        <dbReference type="Google" id="ProtNLM"/>
    </source>
</evidence>
<organism evidence="2 3">
    <name type="scientific">Fusobacterium ulcerans 12-1B</name>
    <dbReference type="NCBI Taxonomy" id="457404"/>
    <lineage>
        <taxon>Bacteria</taxon>
        <taxon>Fusobacteriati</taxon>
        <taxon>Fusobacteriota</taxon>
        <taxon>Fusobacteriia</taxon>
        <taxon>Fusobacteriales</taxon>
        <taxon>Fusobacteriaceae</taxon>
        <taxon>Fusobacterium</taxon>
    </lineage>
</organism>
<name>H1PUA1_9FUSO</name>
<dbReference type="GO" id="GO:0030527">
    <property type="term" value="F:structural constituent of chromatin"/>
    <property type="evidence" value="ECO:0007669"/>
    <property type="project" value="InterPro"/>
</dbReference>
<dbReference type="Pfam" id="PF00216">
    <property type="entry name" value="Bac_DNA_binding"/>
    <property type="match status" value="1"/>
</dbReference>
<dbReference type="HOGENOM" id="CLU_105066_3_2_0"/>
<dbReference type="SMART" id="SM00411">
    <property type="entry name" value="BHL"/>
    <property type="match status" value="1"/>
</dbReference>
<dbReference type="InterPro" id="IPR010992">
    <property type="entry name" value="IHF-like_DNA-bd_dom_sf"/>
</dbReference>
<comment type="similarity">
    <text evidence="1">Belongs to the bacterial histone-like protein family.</text>
</comment>
<comment type="caution">
    <text evidence="2">The sequence shown here is derived from an EMBL/GenBank/DDBJ whole genome shotgun (WGS) entry which is preliminary data.</text>
</comment>
<dbReference type="EMBL" id="AGWJ02000021">
    <property type="protein sequence ID" value="EHO80537.1"/>
    <property type="molecule type" value="Genomic_DNA"/>
</dbReference>
<reference evidence="2 3" key="1">
    <citation type="submission" date="2012-07" db="EMBL/GenBank/DDBJ databases">
        <title>The Genome Sequence of Fusobacterium ulcerans 12_1B.</title>
        <authorList>
            <consortium name="The Broad Institute Genome Sequencing Platform"/>
            <person name="Earl A."/>
            <person name="Ward D."/>
            <person name="Feldgarden M."/>
            <person name="Gevers D."/>
            <person name="Strauss J."/>
            <person name="Ambrose C.E."/>
            <person name="Allen-Vercoe E."/>
            <person name="Walker B."/>
            <person name="Young S.K."/>
            <person name="Zeng Q."/>
            <person name="Gargeya S."/>
            <person name="Fitzgerald M."/>
            <person name="Haas B."/>
            <person name="Abouelleil A."/>
            <person name="Alvarado L."/>
            <person name="Arachchi H.M."/>
            <person name="Berlin A.M."/>
            <person name="Chapman S.B."/>
            <person name="Goldberg J."/>
            <person name="Griggs A."/>
            <person name="Gujja S."/>
            <person name="Hansen M."/>
            <person name="Howarth C."/>
            <person name="Imamovic A."/>
            <person name="Larimer J."/>
            <person name="McCowen C."/>
            <person name="Montmayeur A."/>
            <person name="Murphy C."/>
            <person name="Neiman D."/>
            <person name="Pearson M."/>
            <person name="Priest M."/>
            <person name="Roberts A."/>
            <person name="Saif S."/>
            <person name="Shea T."/>
            <person name="Sisk P."/>
            <person name="Sykes S."/>
            <person name="Wortman J."/>
            <person name="Nusbaum C."/>
            <person name="Birren B."/>
        </authorList>
    </citation>
    <scope>NUCLEOTIDE SEQUENCE [LARGE SCALE GENOMIC DNA]</scope>
    <source>
        <strain evidence="2 3">12_1B</strain>
    </source>
</reference>
<evidence type="ECO:0000313" key="2">
    <source>
        <dbReference type="EMBL" id="EHO80537.1"/>
    </source>
</evidence>
<dbReference type="GO" id="GO:0003677">
    <property type="term" value="F:DNA binding"/>
    <property type="evidence" value="ECO:0007669"/>
    <property type="project" value="InterPro"/>
</dbReference>
<dbReference type="RefSeq" id="WP_008697569.1">
    <property type="nucleotide sequence ID" value="NZ_KE161008.1"/>
</dbReference>
<protein>
    <recommendedName>
        <fullName evidence="4">DNA-binding protein HU</fullName>
    </recommendedName>
</protein>
<keyword evidence="3" id="KW-1185">Reference proteome</keyword>
<dbReference type="InterPro" id="IPR000119">
    <property type="entry name" value="Hist_DNA-bd"/>
</dbReference>
<gene>
    <name evidence="2" type="ORF">HMPREF0402_01994</name>
</gene>
<dbReference type="Proteomes" id="UP000003233">
    <property type="component" value="Unassembled WGS sequence"/>
</dbReference>
<evidence type="ECO:0000256" key="1">
    <source>
        <dbReference type="RuleBase" id="RU003939"/>
    </source>
</evidence>
<dbReference type="Gene3D" id="4.10.520.10">
    <property type="entry name" value="IHF-like DNA-binding proteins"/>
    <property type="match status" value="1"/>
</dbReference>
<accession>H1PUA1</accession>
<dbReference type="AlphaFoldDB" id="H1PUA1"/>
<dbReference type="PATRIC" id="fig|457404.5.peg.2110"/>